<evidence type="ECO:0000256" key="5">
    <source>
        <dbReference type="ARBA" id="ARBA00022490"/>
    </source>
</evidence>
<sequence length="384" mass="42678">MRATLIERPQKRPGNPRFSSGPCAKRPGFRLDGLRGAPLGRSHRSDIGREKLRTALDQSREILGIPDSHRIAILPGSDTGAFEAAMWNLLGPRPLEVLVWDEFGARWAEDAAQQLGLEPEIRRVPYGDIVDLAAVNWDRDVCFTWNGTASGVRIPESAEIPAGRGGLVLCDATSAAFAMDLPWERLDAVTFSWQKVLGGEAAHGMLVLSPRAVARLESHRPRWPVPRLFRLTRDGHLIDGIFRDETINTPSMLCVEDYLQALCWAREIGGLPALVARAEGNARTVWEFCESRDWIENLARDSATRSTTSVCLRLVDARIRDSRAFVQNLTARLESEGVAFDIGAYRHAPPGLRIWCGATVEKADVEALLPWIEWAYESEIAALR</sequence>
<accession>A0A1R3WSB4</accession>
<dbReference type="RefSeq" id="WP_076649021.1">
    <property type="nucleotide sequence ID" value="NZ_FTPS01000001.1"/>
</dbReference>
<keyword evidence="14" id="KW-1185">Reference proteome</keyword>
<evidence type="ECO:0000256" key="4">
    <source>
        <dbReference type="ARBA" id="ARBA00013030"/>
    </source>
</evidence>
<dbReference type="InterPro" id="IPR006271">
    <property type="entry name" value="Pser_aminoTfrase_methanosarc"/>
</dbReference>
<keyword evidence="9" id="KW-0663">Pyridoxal phosphate</keyword>
<feature type="region of interest" description="Disordered" evidence="12">
    <location>
        <begin position="1"/>
        <end position="25"/>
    </location>
</feature>
<reference evidence="13 14" key="1">
    <citation type="submission" date="2017-01" db="EMBL/GenBank/DDBJ databases">
        <authorList>
            <person name="Mah S.A."/>
            <person name="Swanson W.J."/>
            <person name="Moy G.W."/>
            <person name="Vacquier V.D."/>
        </authorList>
    </citation>
    <scope>NUCLEOTIDE SEQUENCE [LARGE SCALE GENOMIC DNA]</scope>
    <source>
        <strain evidence="13 14">DSM 21219</strain>
    </source>
</reference>
<dbReference type="SUPFAM" id="SSF53383">
    <property type="entry name" value="PLP-dependent transferases"/>
    <property type="match status" value="1"/>
</dbReference>
<gene>
    <name evidence="13" type="ORF">SAMN05421849_1437</name>
</gene>
<comment type="cofactor">
    <cofactor evidence="1">
        <name>pyridoxal 5'-phosphate</name>
        <dbReference type="ChEBI" id="CHEBI:597326"/>
    </cofactor>
</comment>
<dbReference type="GO" id="GO:0008453">
    <property type="term" value="F:alanine-glyoxylate transaminase activity"/>
    <property type="evidence" value="ECO:0007669"/>
    <property type="project" value="TreeGrafter"/>
</dbReference>
<dbReference type="NCBIfam" id="TIGR01365">
    <property type="entry name" value="serC_2"/>
    <property type="match status" value="1"/>
</dbReference>
<evidence type="ECO:0000313" key="13">
    <source>
        <dbReference type="EMBL" id="SIT81174.1"/>
    </source>
</evidence>
<evidence type="ECO:0000256" key="10">
    <source>
        <dbReference type="ARBA" id="ARBA00023299"/>
    </source>
</evidence>
<dbReference type="EMBL" id="FTPS01000001">
    <property type="protein sequence ID" value="SIT81174.1"/>
    <property type="molecule type" value="Genomic_DNA"/>
</dbReference>
<keyword evidence="6 13" id="KW-0032">Aminotransferase</keyword>
<keyword evidence="8 13" id="KW-0808">Transferase</keyword>
<dbReference type="PANTHER" id="PTHR21152">
    <property type="entry name" value="AMINOTRANSFERASE CLASS V"/>
    <property type="match status" value="1"/>
</dbReference>
<evidence type="ECO:0000256" key="2">
    <source>
        <dbReference type="ARBA" id="ARBA00005099"/>
    </source>
</evidence>
<dbReference type="InterPro" id="IPR015424">
    <property type="entry name" value="PyrdxlP-dep_Trfase"/>
</dbReference>
<dbReference type="STRING" id="515897.SAMN05421849_1437"/>
<keyword evidence="10" id="KW-0718">Serine biosynthesis</keyword>
<dbReference type="InterPro" id="IPR022278">
    <property type="entry name" value="Pser_aminoTfrase"/>
</dbReference>
<name>A0A1R3WSB4_9RHOB</name>
<evidence type="ECO:0000256" key="3">
    <source>
        <dbReference type="ARBA" id="ARBA00006904"/>
    </source>
</evidence>
<dbReference type="GO" id="GO:0004760">
    <property type="term" value="F:L-serine-pyruvate transaminase activity"/>
    <property type="evidence" value="ECO:0007669"/>
    <property type="project" value="TreeGrafter"/>
</dbReference>
<dbReference type="GO" id="GO:0019265">
    <property type="term" value="P:glycine biosynthetic process, by transamination of glyoxylate"/>
    <property type="evidence" value="ECO:0007669"/>
    <property type="project" value="TreeGrafter"/>
</dbReference>
<dbReference type="InterPro" id="IPR015421">
    <property type="entry name" value="PyrdxlP-dep_Trfase_major"/>
</dbReference>
<evidence type="ECO:0000256" key="6">
    <source>
        <dbReference type="ARBA" id="ARBA00022576"/>
    </source>
</evidence>
<evidence type="ECO:0000256" key="1">
    <source>
        <dbReference type="ARBA" id="ARBA00001933"/>
    </source>
</evidence>
<dbReference type="Gene3D" id="3.40.640.10">
    <property type="entry name" value="Type I PLP-dependent aspartate aminotransferase-like (Major domain)"/>
    <property type="match status" value="1"/>
</dbReference>
<evidence type="ECO:0000256" key="12">
    <source>
        <dbReference type="SAM" id="MobiDB-lite"/>
    </source>
</evidence>
<dbReference type="EC" id="2.6.1.52" evidence="4"/>
<keyword evidence="7" id="KW-0028">Amino-acid biosynthesis</keyword>
<dbReference type="AlphaFoldDB" id="A0A1R3WSB4"/>
<dbReference type="NCBIfam" id="NF002841">
    <property type="entry name" value="PRK03080.1-2"/>
    <property type="match status" value="1"/>
</dbReference>
<protein>
    <recommendedName>
        <fullName evidence="4">phosphoserine transaminase</fullName>
        <ecNumber evidence="4">2.6.1.52</ecNumber>
    </recommendedName>
</protein>
<dbReference type="GO" id="GO:0004648">
    <property type="term" value="F:O-phospho-L-serine:2-oxoglutarate aminotransferase activity"/>
    <property type="evidence" value="ECO:0007669"/>
    <property type="project" value="UniProtKB-EC"/>
</dbReference>
<evidence type="ECO:0000256" key="7">
    <source>
        <dbReference type="ARBA" id="ARBA00022605"/>
    </source>
</evidence>
<proteinExistence type="inferred from homology"/>
<comment type="similarity">
    <text evidence="3">Belongs to the class-V pyridoxal-phosphate-dependent aminotransferase family. SerC subfamily.</text>
</comment>
<dbReference type="GO" id="GO:0006564">
    <property type="term" value="P:L-serine biosynthetic process"/>
    <property type="evidence" value="ECO:0007669"/>
    <property type="project" value="UniProtKB-KW"/>
</dbReference>
<dbReference type="Proteomes" id="UP000192455">
    <property type="component" value="Unassembled WGS sequence"/>
</dbReference>
<dbReference type="CDD" id="cd01494">
    <property type="entry name" value="AAT_I"/>
    <property type="match status" value="1"/>
</dbReference>
<dbReference type="UniPathway" id="UPA00135">
    <property type="reaction ID" value="UER00197"/>
</dbReference>
<dbReference type="PIRSF" id="PIRSF000525">
    <property type="entry name" value="SerC"/>
    <property type="match status" value="1"/>
</dbReference>
<evidence type="ECO:0000256" key="9">
    <source>
        <dbReference type="ARBA" id="ARBA00022898"/>
    </source>
</evidence>
<evidence type="ECO:0000256" key="8">
    <source>
        <dbReference type="ARBA" id="ARBA00022679"/>
    </source>
</evidence>
<evidence type="ECO:0000313" key="14">
    <source>
        <dbReference type="Proteomes" id="UP000192455"/>
    </source>
</evidence>
<keyword evidence="5" id="KW-0963">Cytoplasm</keyword>
<dbReference type="Gene3D" id="3.90.1150.10">
    <property type="entry name" value="Aspartate Aminotransferase, domain 1"/>
    <property type="match status" value="1"/>
</dbReference>
<evidence type="ECO:0000256" key="11">
    <source>
        <dbReference type="ARBA" id="ARBA00049007"/>
    </source>
</evidence>
<organism evidence="13 14">
    <name type="scientific">Pontibaca methylaminivorans</name>
    <dbReference type="NCBI Taxonomy" id="515897"/>
    <lineage>
        <taxon>Bacteria</taxon>
        <taxon>Pseudomonadati</taxon>
        <taxon>Pseudomonadota</taxon>
        <taxon>Alphaproteobacteria</taxon>
        <taxon>Rhodobacterales</taxon>
        <taxon>Roseobacteraceae</taxon>
        <taxon>Pontibaca</taxon>
    </lineage>
</organism>
<dbReference type="OrthoDB" id="9772439at2"/>
<dbReference type="PANTHER" id="PTHR21152:SF40">
    <property type="entry name" value="ALANINE--GLYOXYLATE AMINOTRANSFERASE"/>
    <property type="match status" value="1"/>
</dbReference>
<dbReference type="InterPro" id="IPR015422">
    <property type="entry name" value="PyrdxlP-dep_Trfase_small"/>
</dbReference>
<comment type="catalytic activity">
    <reaction evidence="11">
        <text>O-phospho-L-serine + 2-oxoglutarate = 3-phosphooxypyruvate + L-glutamate</text>
        <dbReference type="Rhea" id="RHEA:14329"/>
        <dbReference type="ChEBI" id="CHEBI:16810"/>
        <dbReference type="ChEBI" id="CHEBI:18110"/>
        <dbReference type="ChEBI" id="CHEBI:29985"/>
        <dbReference type="ChEBI" id="CHEBI:57524"/>
        <dbReference type="EC" id="2.6.1.52"/>
    </reaction>
</comment>
<comment type="pathway">
    <text evidence="2">Amino-acid biosynthesis; L-serine biosynthesis; L-serine from 3-phospho-D-glycerate: step 2/3.</text>
</comment>